<gene>
    <name evidence="2" type="ORF">CLV82_0697</name>
</gene>
<protein>
    <recommendedName>
        <fullName evidence="4">Secreted protein</fullName>
    </recommendedName>
</protein>
<evidence type="ECO:0000313" key="2">
    <source>
        <dbReference type="EMBL" id="TDQ32860.1"/>
    </source>
</evidence>
<organism evidence="2 3">
    <name type="scientific">Zeaxanthinibacter enoshimensis</name>
    <dbReference type="NCBI Taxonomy" id="392009"/>
    <lineage>
        <taxon>Bacteria</taxon>
        <taxon>Pseudomonadati</taxon>
        <taxon>Bacteroidota</taxon>
        <taxon>Flavobacteriia</taxon>
        <taxon>Flavobacteriales</taxon>
        <taxon>Flavobacteriaceae</taxon>
        <taxon>Zeaxanthinibacter</taxon>
    </lineage>
</organism>
<accession>A0A4R6TP22</accession>
<dbReference type="RefSeq" id="WP_133642886.1">
    <property type="nucleotide sequence ID" value="NZ_SNYI01000001.1"/>
</dbReference>
<dbReference type="Proteomes" id="UP000295468">
    <property type="component" value="Unassembled WGS sequence"/>
</dbReference>
<keyword evidence="1" id="KW-0732">Signal</keyword>
<dbReference type="Pfam" id="PF26622">
    <property type="entry name" value="DUF8199"/>
    <property type="match status" value="1"/>
</dbReference>
<name>A0A4R6TP22_9FLAO</name>
<evidence type="ECO:0000256" key="1">
    <source>
        <dbReference type="SAM" id="SignalP"/>
    </source>
</evidence>
<dbReference type="OrthoDB" id="1493875at2"/>
<dbReference type="AlphaFoldDB" id="A0A4R6TP22"/>
<keyword evidence="3" id="KW-1185">Reference proteome</keyword>
<proteinExistence type="predicted"/>
<feature type="chain" id="PRO_5020211230" description="Secreted protein" evidence="1">
    <location>
        <begin position="26"/>
        <end position="137"/>
    </location>
</feature>
<evidence type="ECO:0000313" key="3">
    <source>
        <dbReference type="Proteomes" id="UP000295468"/>
    </source>
</evidence>
<feature type="signal peptide" evidence="1">
    <location>
        <begin position="1"/>
        <end position="25"/>
    </location>
</feature>
<sequence length="137" mass="14990">MKKIAHKISALSLALLVLFSTFSFTVDFHYCGNHLMDVAFMSQVEACSMEPDIPASPGDCVAKNTCCTDLALVQDAPEGINLGPEIHQGPDADFQLESPLLPQLIPGIHVPVKDLIEIYKPPGRSVDLHLMFQTFLI</sequence>
<dbReference type="NCBIfam" id="NF047658">
    <property type="entry name" value="HYC_CC_PP"/>
    <property type="match status" value="1"/>
</dbReference>
<reference evidence="2 3" key="1">
    <citation type="submission" date="2019-03" db="EMBL/GenBank/DDBJ databases">
        <title>Genomic Encyclopedia of Archaeal and Bacterial Type Strains, Phase II (KMG-II): from individual species to whole genera.</title>
        <authorList>
            <person name="Goeker M."/>
        </authorList>
    </citation>
    <scope>NUCLEOTIDE SEQUENCE [LARGE SCALE GENOMIC DNA]</scope>
    <source>
        <strain evidence="2 3">DSM 18435</strain>
    </source>
</reference>
<evidence type="ECO:0008006" key="4">
    <source>
        <dbReference type="Google" id="ProtNLM"/>
    </source>
</evidence>
<dbReference type="InterPro" id="IPR058512">
    <property type="entry name" value="DUF8199"/>
</dbReference>
<comment type="caution">
    <text evidence="2">The sequence shown here is derived from an EMBL/GenBank/DDBJ whole genome shotgun (WGS) entry which is preliminary data.</text>
</comment>
<dbReference type="EMBL" id="SNYI01000001">
    <property type="protein sequence ID" value="TDQ32860.1"/>
    <property type="molecule type" value="Genomic_DNA"/>
</dbReference>
<dbReference type="InterPro" id="IPR058060">
    <property type="entry name" value="HYC_CC_PP"/>
</dbReference>